<comment type="subcellular location">
    <subcellularLocation>
        <location evidence="2">Membrane</location>
        <topology evidence="2">Multi-pass membrane protein</topology>
    </subcellularLocation>
</comment>
<evidence type="ECO:0000256" key="8">
    <source>
        <dbReference type="ARBA" id="ARBA00022833"/>
    </source>
</evidence>
<dbReference type="Proteomes" id="UP001165422">
    <property type="component" value="Unassembled WGS sequence"/>
</dbReference>
<evidence type="ECO:0000256" key="9">
    <source>
        <dbReference type="ARBA" id="ARBA00022989"/>
    </source>
</evidence>
<dbReference type="PANTHER" id="PTHR39188:SF3">
    <property type="entry name" value="STAGE IV SPORULATION PROTEIN FB"/>
    <property type="match status" value="1"/>
</dbReference>
<name>A0ABS8N2Y0_9CLOT</name>
<protein>
    <submittedName>
        <fullName evidence="14">M50 family metallopeptidase</fullName>
    </submittedName>
</protein>
<keyword evidence="10" id="KW-0482">Metalloprotease</keyword>
<feature type="transmembrane region" description="Helical" evidence="12">
    <location>
        <begin position="7"/>
        <end position="32"/>
    </location>
</feature>
<evidence type="ECO:0000256" key="5">
    <source>
        <dbReference type="ARBA" id="ARBA00022692"/>
    </source>
</evidence>
<keyword evidence="4" id="KW-0645">Protease</keyword>
<feature type="transmembrane region" description="Helical" evidence="12">
    <location>
        <begin position="146"/>
        <end position="166"/>
    </location>
</feature>
<evidence type="ECO:0000256" key="6">
    <source>
        <dbReference type="ARBA" id="ARBA00022723"/>
    </source>
</evidence>
<feature type="transmembrane region" description="Helical" evidence="12">
    <location>
        <begin position="102"/>
        <end position="125"/>
    </location>
</feature>
<comment type="caution">
    <text evidence="14">The sequence shown here is derived from an EMBL/GenBank/DDBJ whole genome shotgun (WGS) entry which is preliminary data.</text>
</comment>
<evidence type="ECO:0000256" key="1">
    <source>
        <dbReference type="ARBA" id="ARBA00001947"/>
    </source>
</evidence>
<accession>A0ABS8N2Y0</accession>
<evidence type="ECO:0000256" key="3">
    <source>
        <dbReference type="ARBA" id="ARBA00007931"/>
    </source>
</evidence>
<evidence type="ECO:0000256" key="11">
    <source>
        <dbReference type="ARBA" id="ARBA00023136"/>
    </source>
</evidence>
<evidence type="ECO:0000313" key="15">
    <source>
        <dbReference type="Proteomes" id="UP001165422"/>
    </source>
</evidence>
<comment type="cofactor">
    <cofactor evidence="1">
        <name>Zn(2+)</name>
        <dbReference type="ChEBI" id="CHEBI:29105"/>
    </cofactor>
</comment>
<evidence type="ECO:0000259" key="13">
    <source>
        <dbReference type="Pfam" id="PF02163"/>
    </source>
</evidence>
<evidence type="ECO:0000256" key="2">
    <source>
        <dbReference type="ARBA" id="ARBA00004141"/>
    </source>
</evidence>
<proteinExistence type="inferred from homology"/>
<feature type="domain" description="Peptidase M50" evidence="13">
    <location>
        <begin position="26"/>
        <end position="96"/>
    </location>
</feature>
<evidence type="ECO:0000313" key="14">
    <source>
        <dbReference type="EMBL" id="MCC9294152.1"/>
    </source>
</evidence>
<dbReference type="InterPro" id="IPR008915">
    <property type="entry name" value="Peptidase_M50"/>
</dbReference>
<dbReference type="RefSeq" id="WP_150357075.1">
    <property type="nucleotide sequence ID" value="NZ_JAJJPB010000003.1"/>
</dbReference>
<gene>
    <name evidence="14" type="ORF">LN736_04615</name>
</gene>
<dbReference type="CDD" id="cd06161">
    <property type="entry name" value="S2P-M50_SpoIVFB"/>
    <property type="match status" value="1"/>
</dbReference>
<evidence type="ECO:0000256" key="12">
    <source>
        <dbReference type="SAM" id="Phobius"/>
    </source>
</evidence>
<keyword evidence="7" id="KW-0378">Hydrolase</keyword>
<keyword evidence="15" id="KW-1185">Reference proteome</keyword>
<dbReference type="Pfam" id="PF02163">
    <property type="entry name" value="Peptidase_M50"/>
    <property type="match status" value="2"/>
</dbReference>
<comment type="similarity">
    <text evidence="3">Belongs to the peptidase M50B family.</text>
</comment>
<dbReference type="EMBL" id="JAJJPB010000003">
    <property type="protein sequence ID" value="MCC9294152.1"/>
    <property type="molecule type" value="Genomic_DNA"/>
</dbReference>
<keyword evidence="11 12" id="KW-0472">Membrane</keyword>
<feature type="domain" description="Peptidase M50" evidence="13">
    <location>
        <begin position="101"/>
        <end position="158"/>
    </location>
</feature>
<evidence type="ECO:0000256" key="7">
    <source>
        <dbReference type="ARBA" id="ARBA00022801"/>
    </source>
</evidence>
<feature type="transmembrane region" description="Helical" evidence="12">
    <location>
        <begin position="75"/>
        <end position="96"/>
    </location>
</feature>
<keyword evidence="5 12" id="KW-0812">Transmembrane</keyword>
<dbReference type="PANTHER" id="PTHR39188">
    <property type="entry name" value="MEMBRANE-ASSOCIATED ZINC METALLOPROTEASE M50B"/>
    <property type="match status" value="1"/>
</dbReference>
<evidence type="ECO:0000256" key="10">
    <source>
        <dbReference type="ARBA" id="ARBA00023049"/>
    </source>
</evidence>
<organism evidence="14 15">
    <name type="scientific">Clostridium aromativorans</name>
    <dbReference type="NCBI Taxonomy" id="2836848"/>
    <lineage>
        <taxon>Bacteria</taxon>
        <taxon>Bacillati</taxon>
        <taxon>Bacillota</taxon>
        <taxon>Clostridia</taxon>
        <taxon>Eubacteriales</taxon>
        <taxon>Clostridiaceae</taxon>
        <taxon>Clostridium</taxon>
    </lineage>
</organism>
<keyword evidence="8" id="KW-0862">Zinc</keyword>
<evidence type="ECO:0000256" key="4">
    <source>
        <dbReference type="ARBA" id="ARBA00022670"/>
    </source>
</evidence>
<reference evidence="14" key="1">
    <citation type="submission" date="2021-11" db="EMBL/GenBank/DDBJ databases">
        <authorList>
            <person name="Qingchun L."/>
            <person name="Dong Z."/>
            <person name="Zongwei Q."/>
            <person name="Jia Z."/>
            <person name="Duotao L."/>
        </authorList>
    </citation>
    <scope>NUCLEOTIDE SEQUENCE</scope>
    <source>
        <strain evidence="14">WLY-B-L2</strain>
    </source>
</reference>
<keyword evidence="9 12" id="KW-1133">Transmembrane helix</keyword>
<sequence length="285" mass="33181">MIRMSKYFIPYVVFLIIIGYKGQLIYTFIVVFFHEMVHYFTARYYKFSGFDIEFIAVGAVVRLKDIDEAFPKEDLIISASGPIANLILSIFFYYIYQIFNSSLWYMLFSINLVIGLFNLIPAFPLDGGRILRSILNLKITYKKANKIMMVSSVFIGIVLMFFYILLFLNGNSNFNIGIIGVLIVMSSLKESERVSYIIMGDIVKKKYKFIKRGYIENRNISIYHKQDLLTAMGLFDKSKYNIFMVLDEEMNVVDVIYEEEIIEALKSYGNMTIEEFIKISETDDS</sequence>
<keyword evidence="6" id="KW-0479">Metal-binding</keyword>